<name>A0A235CNE5_9GAMM</name>
<feature type="region of interest" description="Disordered" evidence="1">
    <location>
        <begin position="1"/>
        <end position="59"/>
    </location>
</feature>
<gene>
    <name evidence="2" type="ORF">B6S09_00440</name>
</gene>
<dbReference type="Proteomes" id="UP000243640">
    <property type="component" value="Unassembled WGS sequence"/>
</dbReference>
<dbReference type="AlphaFoldDB" id="A0A235CNE5"/>
<evidence type="ECO:0000313" key="3">
    <source>
        <dbReference type="Proteomes" id="UP000243640"/>
    </source>
</evidence>
<evidence type="ECO:0000256" key="1">
    <source>
        <dbReference type="SAM" id="MobiDB-lite"/>
    </source>
</evidence>
<organism evidence="2 3">
    <name type="scientific">Oceanimonas baumannii</name>
    <dbReference type="NCBI Taxonomy" id="129578"/>
    <lineage>
        <taxon>Bacteria</taxon>
        <taxon>Pseudomonadati</taxon>
        <taxon>Pseudomonadota</taxon>
        <taxon>Gammaproteobacteria</taxon>
        <taxon>Aeromonadales</taxon>
        <taxon>Aeromonadaceae</taxon>
        <taxon>Oceanimonas</taxon>
    </lineage>
</organism>
<evidence type="ECO:0000313" key="2">
    <source>
        <dbReference type="EMBL" id="OYD26091.1"/>
    </source>
</evidence>
<proteinExistence type="predicted"/>
<feature type="compositionally biased region" description="Basic and acidic residues" evidence="1">
    <location>
        <begin position="17"/>
        <end position="31"/>
    </location>
</feature>
<protein>
    <submittedName>
        <fullName evidence="2">Uncharacterized protein</fullName>
    </submittedName>
</protein>
<accession>A0A235CNE5</accession>
<feature type="compositionally biased region" description="Basic and acidic residues" evidence="1">
    <location>
        <begin position="44"/>
        <end position="53"/>
    </location>
</feature>
<sequence>MCGHDAGSQEWQGHGQDGQRESVRMTRDTFRTKRLAAGQQPFTEDIRMTSMDREGEDSV</sequence>
<comment type="caution">
    <text evidence="2">The sequence shown here is derived from an EMBL/GenBank/DDBJ whole genome shotgun (WGS) entry which is preliminary data.</text>
</comment>
<reference evidence="2 3" key="1">
    <citation type="submission" date="2017-08" db="EMBL/GenBank/DDBJ databases">
        <title>Draft Genome Sequence of the Marine Bacterium Oceanimonas baumannii ATCC 700832.</title>
        <authorList>
            <person name="Mcclelland W.D."/>
            <person name="Brennan M.A."/>
            <person name="Trachtenberg A.M."/>
            <person name="Maclea K.S."/>
        </authorList>
    </citation>
    <scope>NUCLEOTIDE SEQUENCE [LARGE SCALE GENOMIC DNA]</scope>
    <source>
        <strain evidence="2 3">ATCC 700832</strain>
    </source>
</reference>
<dbReference type="EMBL" id="NQJF01000001">
    <property type="protein sequence ID" value="OYD26091.1"/>
    <property type="molecule type" value="Genomic_DNA"/>
</dbReference>